<accession>A0ACC1I6I1</accession>
<dbReference type="EMBL" id="JANBPG010001982">
    <property type="protein sequence ID" value="KAJ1887493.1"/>
    <property type="molecule type" value="Genomic_DNA"/>
</dbReference>
<reference evidence="1" key="1">
    <citation type="submission" date="2022-07" db="EMBL/GenBank/DDBJ databases">
        <title>Phylogenomic reconstructions and comparative analyses of Kickxellomycotina fungi.</title>
        <authorList>
            <person name="Reynolds N.K."/>
            <person name="Stajich J.E."/>
            <person name="Barry K."/>
            <person name="Grigoriev I.V."/>
            <person name="Crous P."/>
            <person name="Smith M.E."/>
        </authorList>
    </citation>
    <scope>NUCLEOTIDE SEQUENCE</scope>
    <source>
        <strain evidence="1">Benny 63K</strain>
    </source>
</reference>
<sequence length="178" mass="20049">MDDSFWAKATLQGPAHLRRYIEATPSASPAVAGLALFLRSASFARLLAALTSLDFINASQQVRKFERGDYTLIHDQALEPAGLDATISLQKPKLADDDQELAWEESWGGATHYIADKDELLRISPESNSLSLVLRDEGTLRFIKYLNHMAQSDRQEISMVFIEQPSEEDEDEDEDEYE</sequence>
<keyword evidence="2" id="KW-1185">Reference proteome</keyword>
<proteinExistence type="predicted"/>
<comment type="caution">
    <text evidence="1">The sequence shown here is derived from an EMBL/GenBank/DDBJ whole genome shotgun (WGS) entry which is preliminary data.</text>
</comment>
<evidence type="ECO:0000313" key="2">
    <source>
        <dbReference type="Proteomes" id="UP001150581"/>
    </source>
</evidence>
<gene>
    <name evidence="1" type="primary">NUA3_5</name>
    <name evidence="1" type="ORF">LPJ66_009084</name>
</gene>
<dbReference type="Proteomes" id="UP001150581">
    <property type="component" value="Unassembled WGS sequence"/>
</dbReference>
<evidence type="ECO:0000313" key="1">
    <source>
        <dbReference type="EMBL" id="KAJ1887493.1"/>
    </source>
</evidence>
<protein>
    <submittedName>
        <fullName evidence="1">Component of NuA3 histone acetyltransferase complex</fullName>
    </submittedName>
</protein>
<name>A0ACC1I6I1_9FUNG</name>
<organism evidence="1 2">
    <name type="scientific">Kickxella alabastrina</name>
    <dbReference type="NCBI Taxonomy" id="61397"/>
    <lineage>
        <taxon>Eukaryota</taxon>
        <taxon>Fungi</taxon>
        <taxon>Fungi incertae sedis</taxon>
        <taxon>Zoopagomycota</taxon>
        <taxon>Kickxellomycotina</taxon>
        <taxon>Kickxellomycetes</taxon>
        <taxon>Kickxellales</taxon>
        <taxon>Kickxellaceae</taxon>
        <taxon>Kickxella</taxon>
    </lineage>
</organism>